<sequence length="185" mass="22604">MEKKCFNCKIDKLTTEFYKHKGMKDGFLNKCKECCKKESINYYDKKSVDLEWKLKEKNRAKEKYHRLNYSEINKKLKIEKPWLKSSKYVNIRRKLKNNGIILTDEQHLHHWSYKEDNLEDIIIISKNEHRLIHRYISLDKEHLFFISKYGEKLNTKQKHIEFIEKILFKTRNYGQLKNNTITDKS</sequence>
<proteinExistence type="predicted"/>
<evidence type="ECO:0000313" key="1">
    <source>
        <dbReference type="EMBL" id="CAB5218551.1"/>
    </source>
</evidence>
<gene>
    <name evidence="1" type="ORF">UFOVP211_32</name>
</gene>
<dbReference type="EMBL" id="LR798262">
    <property type="protein sequence ID" value="CAB5218551.1"/>
    <property type="molecule type" value="Genomic_DNA"/>
</dbReference>
<accession>A0A6J7WKH7</accession>
<name>A0A6J7WKH7_9CAUD</name>
<organism evidence="1">
    <name type="scientific">uncultured Caudovirales phage</name>
    <dbReference type="NCBI Taxonomy" id="2100421"/>
    <lineage>
        <taxon>Viruses</taxon>
        <taxon>Duplodnaviria</taxon>
        <taxon>Heunggongvirae</taxon>
        <taxon>Uroviricota</taxon>
        <taxon>Caudoviricetes</taxon>
        <taxon>Peduoviridae</taxon>
        <taxon>Maltschvirus</taxon>
        <taxon>Maltschvirus maltsch</taxon>
    </lineage>
</organism>
<reference evidence="1" key="1">
    <citation type="submission" date="2020-05" db="EMBL/GenBank/DDBJ databases">
        <authorList>
            <person name="Chiriac C."/>
            <person name="Salcher M."/>
            <person name="Ghai R."/>
            <person name="Kavagutti S V."/>
        </authorList>
    </citation>
    <scope>NUCLEOTIDE SEQUENCE</scope>
</reference>
<protein>
    <submittedName>
        <fullName evidence="1">Uncharacterized protein</fullName>
    </submittedName>
</protein>